<dbReference type="GO" id="GO:1990189">
    <property type="term" value="F:protein N-terminal-serine acetyltransferase activity"/>
    <property type="evidence" value="ECO:0007669"/>
    <property type="project" value="TreeGrafter"/>
</dbReference>
<keyword evidence="3" id="KW-1185">Reference proteome</keyword>
<dbReference type="GO" id="GO:0005737">
    <property type="term" value="C:cytoplasm"/>
    <property type="evidence" value="ECO:0007669"/>
    <property type="project" value="TreeGrafter"/>
</dbReference>
<accession>A0A5J4KXK1</accession>
<sequence>MSNVALKIPVDDEIELRLNEAHYTDEYLALTLRNLEYLQEWMAWAAFEQTHASMQAYMKGSMQQFVDGTALPTNLWYRGQLVGSIGYPRIIREKSVGEIGYWLSQDMQGRGIITRACRTLVTYGFQEYGLNKIEIRAAVGNKPSRAVAERLGFTQEGILRQVDERLHEPMTWFSMYARQRVAPAIAPIPKK</sequence>
<name>A0A5J4KXK1_9CHLR</name>
<protein>
    <submittedName>
        <fullName evidence="2">Ribosomal-protein-L7/L12-serine acetyltransferase</fullName>
    </submittedName>
</protein>
<dbReference type="InterPro" id="IPR016181">
    <property type="entry name" value="Acyl_CoA_acyltransferase"/>
</dbReference>
<dbReference type="GO" id="GO:0008999">
    <property type="term" value="F:protein-N-terminal-alanine acetyltransferase activity"/>
    <property type="evidence" value="ECO:0007669"/>
    <property type="project" value="TreeGrafter"/>
</dbReference>
<dbReference type="Proteomes" id="UP000326912">
    <property type="component" value="Unassembled WGS sequence"/>
</dbReference>
<keyword evidence="2" id="KW-0808">Transferase</keyword>
<dbReference type="RefSeq" id="WP_151758872.1">
    <property type="nucleotide sequence ID" value="NZ_BKZW01000003.1"/>
</dbReference>
<reference evidence="2 3" key="1">
    <citation type="submission" date="2019-10" db="EMBL/GenBank/DDBJ databases">
        <title>Dictyobacter vulcani sp. nov., within the class Ktedonobacteria, isolated from soil of volcanic Mt. Zao.</title>
        <authorList>
            <person name="Zheng Y."/>
            <person name="Wang C.M."/>
            <person name="Sakai Y."/>
            <person name="Abe K."/>
            <person name="Yokota A."/>
            <person name="Yabe S."/>
        </authorList>
    </citation>
    <scope>NUCLEOTIDE SEQUENCE [LARGE SCALE GENOMIC DNA]</scope>
    <source>
        <strain evidence="2 3">W12</strain>
    </source>
</reference>
<dbReference type="InterPro" id="IPR051908">
    <property type="entry name" value="Ribosomal_N-acetyltransferase"/>
</dbReference>
<comment type="caution">
    <text evidence="2">The sequence shown here is derived from an EMBL/GenBank/DDBJ whole genome shotgun (WGS) entry which is preliminary data.</text>
</comment>
<dbReference type="SUPFAM" id="SSF55729">
    <property type="entry name" value="Acyl-CoA N-acyltransferases (Nat)"/>
    <property type="match status" value="1"/>
</dbReference>
<dbReference type="Pfam" id="PF13302">
    <property type="entry name" value="Acetyltransf_3"/>
    <property type="match status" value="1"/>
</dbReference>
<dbReference type="Gene3D" id="3.40.630.30">
    <property type="match status" value="1"/>
</dbReference>
<evidence type="ECO:0000313" key="2">
    <source>
        <dbReference type="EMBL" id="GER91211.1"/>
    </source>
</evidence>
<dbReference type="PANTHER" id="PTHR43441">
    <property type="entry name" value="RIBOSOMAL-PROTEIN-SERINE ACETYLTRANSFERASE"/>
    <property type="match status" value="1"/>
</dbReference>
<dbReference type="InterPro" id="IPR000182">
    <property type="entry name" value="GNAT_dom"/>
</dbReference>
<evidence type="ECO:0000313" key="3">
    <source>
        <dbReference type="Proteomes" id="UP000326912"/>
    </source>
</evidence>
<evidence type="ECO:0000259" key="1">
    <source>
        <dbReference type="PROSITE" id="PS51186"/>
    </source>
</evidence>
<feature type="domain" description="N-acetyltransferase" evidence="1">
    <location>
        <begin position="25"/>
        <end position="178"/>
    </location>
</feature>
<dbReference type="PANTHER" id="PTHR43441:SF12">
    <property type="entry name" value="RIBOSOMAL N-ACETYLTRANSFERASE YDAF-RELATED"/>
    <property type="match status" value="1"/>
</dbReference>
<dbReference type="PROSITE" id="PS51186">
    <property type="entry name" value="GNAT"/>
    <property type="match status" value="1"/>
</dbReference>
<proteinExistence type="predicted"/>
<organism evidence="2 3">
    <name type="scientific">Dictyobacter vulcani</name>
    <dbReference type="NCBI Taxonomy" id="2607529"/>
    <lineage>
        <taxon>Bacteria</taxon>
        <taxon>Bacillati</taxon>
        <taxon>Chloroflexota</taxon>
        <taxon>Ktedonobacteria</taxon>
        <taxon>Ktedonobacterales</taxon>
        <taxon>Dictyobacteraceae</taxon>
        <taxon>Dictyobacter</taxon>
    </lineage>
</organism>
<dbReference type="AlphaFoldDB" id="A0A5J4KXK1"/>
<dbReference type="EMBL" id="BKZW01000003">
    <property type="protein sequence ID" value="GER91211.1"/>
    <property type="molecule type" value="Genomic_DNA"/>
</dbReference>
<gene>
    <name evidence="2" type="ORF">KDW_53730</name>
</gene>